<dbReference type="SUPFAM" id="SSF56112">
    <property type="entry name" value="Protein kinase-like (PK-like)"/>
    <property type="match status" value="1"/>
</dbReference>
<dbReference type="Proteomes" id="UP000268162">
    <property type="component" value="Unassembled WGS sequence"/>
</dbReference>
<dbReference type="GO" id="GO:0005524">
    <property type="term" value="F:ATP binding"/>
    <property type="evidence" value="ECO:0007669"/>
    <property type="project" value="UniProtKB-UniRule"/>
</dbReference>
<dbReference type="GO" id="GO:1902554">
    <property type="term" value="C:serine/threonine protein kinase complex"/>
    <property type="evidence" value="ECO:0007669"/>
    <property type="project" value="TreeGrafter"/>
</dbReference>
<feature type="binding site" evidence="2">
    <location>
        <position position="110"/>
    </location>
    <ligand>
        <name>ATP</name>
        <dbReference type="ChEBI" id="CHEBI:30616"/>
    </ligand>
</feature>
<dbReference type="EMBL" id="ML002570">
    <property type="protein sequence ID" value="RKP36936.1"/>
    <property type="molecule type" value="Genomic_DNA"/>
</dbReference>
<keyword evidence="5" id="KW-0808">Transferase</keyword>
<evidence type="ECO:0000256" key="1">
    <source>
        <dbReference type="ARBA" id="ARBA00008874"/>
    </source>
</evidence>
<dbReference type="InterPro" id="IPR011009">
    <property type="entry name" value="Kinase-like_dom_sf"/>
</dbReference>
<feature type="region of interest" description="Disordered" evidence="3">
    <location>
        <begin position="1"/>
        <end position="44"/>
    </location>
</feature>
<accession>A0A4P9ZTM0</accession>
<dbReference type="PROSITE" id="PS00107">
    <property type="entry name" value="PROTEIN_KINASE_ATP"/>
    <property type="match status" value="1"/>
</dbReference>
<dbReference type="PROSITE" id="PS50011">
    <property type="entry name" value="PROTEIN_KINASE_DOM"/>
    <property type="match status" value="1"/>
</dbReference>
<dbReference type="Pfam" id="PF00069">
    <property type="entry name" value="Pkinase"/>
    <property type="match status" value="1"/>
</dbReference>
<dbReference type="AlphaFoldDB" id="A0A4P9ZTM0"/>
<protein>
    <submittedName>
        <fullName evidence="5">Kinase-like domain-containing protein</fullName>
    </submittedName>
</protein>
<dbReference type="FunFam" id="1.10.510.10:FF:000947">
    <property type="entry name" value="serine/threonine-protein kinase OSR1"/>
    <property type="match status" value="1"/>
</dbReference>
<dbReference type="SMART" id="SM00220">
    <property type="entry name" value="S_TKc"/>
    <property type="match status" value="1"/>
</dbReference>
<dbReference type="PANTHER" id="PTHR48014">
    <property type="entry name" value="SERINE/THREONINE-PROTEIN KINASE FRAY2"/>
    <property type="match status" value="1"/>
</dbReference>
<dbReference type="Gene3D" id="1.10.510.10">
    <property type="entry name" value="Transferase(Phosphotransferase) domain 1"/>
    <property type="match status" value="1"/>
</dbReference>
<keyword evidence="5" id="KW-0418">Kinase</keyword>
<evidence type="ECO:0000259" key="4">
    <source>
        <dbReference type="PROSITE" id="PS50011"/>
    </source>
</evidence>
<dbReference type="InterPro" id="IPR017441">
    <property type="entry name" value="Protein_kinase_ATP_BS"/>
</dbReference>
<dbReference type="GO" id="GO:0006611">
    <property type="term" value="P:protein export from nucleus"/>
    <property type="evidence" value="ECO:0007669"/>
    <property type="project" value="TreeGrafter"/>
</dbReference>
<keyword evidence="6" id="KW-1185">Reference proteome</keyword>
<evidence type="ECO:0000256" key="2">
    <source>
        <dbReference type="PROSITE-ProRule" id="PRU10141"/>
    </source>
</evidence>
<comment type="similarity">
    <text evidence="1">Belongs to the protein kinase superfamily. STE Ser/Thr protein kinase family. STE20 subfamily.</text>
</comment>
<dbReference type="InterPro" id="IPR047173">
    <property type="entry name" value="STRAD_A/B-like"/>
</dbReference>
<feature type="non-terminal residue" evidence="5">
    <location>
        <position position="373"/>
    </location>
</feature>
<gene>
    <name evidence="5" type="ORF">BJ085DRAFT_23437</name>
</gene>
<dbReference type="GO" id="GO:0043539">
    <property type="term" value="F:protein serine/threonine kinase activator activity"/>
    <property type="evidence" value="ECO:0007669"/>
    <property type="project" value="InterPro"/>
</dbReference>
<sequence>MFHRASAAIEAKIPRSFPRRRNSDDQDAGPDAGSSAKFLSKSAQDGAKQQLGVYRSSTVETLRPPGDQQYTVSFSSDFRDYDLLTPIGYGSSAVVYKGVHRPNRLLVAIKIIDLDMFERRQIDELRRETQIMSLSRHPNVLEVLSAFVQDSKLYLVTPYLAGGSCLDIIKTGFRRGVDEFSIALILKQALKALDYIHRTGHIHRDVKAGNLLIDASGWVKLADFGVSSSLTDTVGSERQGVRLTFVGTPCWMAPEVIEEKAYDAKADIWSFGITALELATGEAPLANLPALKVLMTTLSKPPPALDRGNSQYKYSKSFEDLISQCLQKDPRQRPTAQGLLQHTFFRKARKTHHYGHLVTHLLQRVPVLEQRPH</sequence>
<reference evidence="6" key="1">
    <citation type="journal article" date="2018" name="Nat. Microbiol.">
        <title>Leveraging single-cell genomics to expand the fungal tree of life.</title>
        <authorList>
            <person name="Ahrendt S.R."/>
            <person name="Quandt C.A."/>
            <person name="Ciobanu D."/>
            <person name="Clum A."/>
            <person name="Salamov A."/>
            <person name="Andreopoulos B."/>
            <person name="Cheng J.F."/>
            <person name="Woyke T."/>
            <person name="Pelin A."/>
            <person name="Henrissat B."/>
            <person name="Reynolds N.K."/>
            <person name="Benny G.L."/>
            <person name="Smith M.E."/>
            <person name="James T.Y."/>
            <person name="Grigoriev I.V."/>
        </authorList>
    </citation>
    <scope>NUCLEOTIDE SEQUENCE [LARGE SCALE GENOMIC DNA]</scope>
    <source>
        <strain evidence="6">RSA 468</strain>
    </source>
</reference>
<organism evidence="5 6">
    <name type="scientific">Dimargaris cristalligena</name>
    <dbReference type="NCBI Taxonomy" id="215637"/>
    <lineage>
        <taxon>Eukaryota</taxon>
        <taxon>Fungi</taxon>
        <taxon>Fungi incertae sedis</taxon>
        <taxon>Zoopagomycota</taxon>
        <taxon>Kickxellomycotina</taxon>
        <taxon>Dimargaritomycetes</taxon>
        <taxon>Dimargaritales</taxon>
        <taxon>Dimargaritaceae</taxon>
        <taxon>Dimargaris</taxon>
    </lineage>
</organism>
<dbReference type="PANTHER" id="PTHR48014:SF21">
    <property type="entry name" value="SERINE_THREONINE-PROTEIN KINASE FRAY2"/>
    <property type="match status" value="1"/>
</dbReference>
<keyword evidence="2" id="KW-0547">Nucleotide-binding</keyword>
<feature type="domain" description="Protein kinase" evidence="4">
    <location>
        <begin position="81"/>
        <end position="345"/>
    </location>
</feature>
<evidence type="ECO:0000256" key="3">
    <source>
        <dbReference type="SAM" id="MobiDB-lite"/>
    </source>
</evidence>
<keyword evidence="2" id="KW-0067">ATP-binding</keyword>
<proteinExistence type="inferred from homology"/>
<dbReference type="InterPro" id="IPR000719">
    <property type="entry name" value="Prot_kinase_dom"/>
</dbReference>
<dbReference type="Gene3D" id="3.30.200.20">
    <property type="entry name" value="Phosphorylase Kinase, domain 1"/>
    <property type="match status" value="1"/>
</dbReference>
<evidence type="ECO:0000313" key="6">
    <source>
        <dbReference type="Proteomes" id="UP000268162"/>
    </source>
</evidence>
<dbReference type="STRING" id="215637.A0A4P9ZTM0"/>
<evidence type="ECO:0000313" key="5">
    <source>
        <dbReference type="EMBL" id="RKP36936.1"/>
    </source>
</evidence>
<name>A0A4P9ZTM0_9FUNG</name>
<dbReference type="GO" id="GO:0004672">
    <property type="term" value="F:protein kinase activity"/>
    <property type="evidence" value="ECO:0007669"/>
    <property type="project" value="InterPro"/>
</dbReference>